<reference evidence="1 2" key="1">
    <citation type="submission" date="2016-09" db="EMBL/GenBank/DDBJ databases">
        <authorList>
            <person name="Capua I."/>
            <person name="De Benedictis P."/>
            <person name="Joannis T."/>
            <person name="Lombin L.H."/>
            <person name="Cattoli G."/>
        </authorList>
    </citation>
    <scope>NUCLEOTIDE SEQUENCE [LARGE SCALE GENOMIC DNA]</scope>
    <source>
        <strain evidence="1 2">ISLP-3</strain>
    </source>
</reference>
<dbReference type="GO" id="GO:0003677">
    <property type="term" value="F:DNA binding"/>
    <property type="evidence" value="ECO:0007669"/>
    <property type="project" value="UniProtKB-KW"/>
</dbReference>
<dbReference type="InterPro" id="IPR004401">
    <property type="entry name" value="YbaB/EbfC"/>
</dbReference>
<sequence length="251" mass="26965">MSDDRTEDLAVIREELDRKAQLFETASTRAKGAFTGQDASGLVKVTVTDDGKLREVQVSNSWSSSIEPEALGGSILEAHTNAGLSRMEQWGNAMAEEADRGEPPLRPVPPLAENLSARLDEVVRDTSDPAQTEATLQALAALLTEINDSIDTVSADVTALQQSQVSGRSDSGHVDVVLSGTGDLQEIRFDQGWLPRAHPMNINREILNAHDKSLRSLAGRSVADLLAQSPLGKLQALADDPVALADLLRLR</sequence>
<dbReference type="InterPro" id="IPR036894">
    <property type="entry name" value="YbaB-like_sf"/>
</dbReference>
<protein>
    <submittedName>
        <fullName evidence="1">Conserved DNA-binding protein YbaB</fullName>
    </submittedName>
</protein>
<keyword evidence="1" id="KW-0238">DNA-binding</keyword>
<gene>
    <name evidence="1" type="ORF">SAMN05216410_0315</name>
</gene>
<dbReference type="Pfam" id="PF02575">
    <property type="entry name" value="YbaB_DNA_bd"/>
    <property type="match status" value="1"/>
</dbReference>
<keyword evidence="2" id="KW-1185">Reference proteome</keyword>
<name>A0A1G6GQI9_9MICO</name>
<dbReference type="RefSeq" id="WP_093180295.1">
    <property type="nucleotide sequence ID" value="NZ_FMYH01000001.1"/>
</dbReference>
<dbReference type="SUPFAM" id="SSF82607">
    <property type="entry name" value="YbaB-like"/>
    <property type="match status" value="1"/>
</dbReference>
<evidence type="ECO:0000313" key="1">
    <source>
        <dbReference type="EMBL" id="SDB83466.1"/>
    </source>
</evidence>
<evidence type="ECO:0000313" key="2">
    <source>
        <dbReference type="Proteomes" id="UP000199039"/>
    </source>
</evidence>
<dbReference type="Proteomes" id="UP000199039">
    <property type="component" value="Unassembled WGS sequence"/>
</dbReference>
<dbReference type="EMBL" id="FMYH01000001">
    <property type="protein sequence ID" value="SDB83466.1"/>
    <property type="molecule type" value="Genomic_DNA"/>
</dbReference>
<accession>A0A1G6GQI9</accession>
<dbReference type="Gene3D" id="3.30.1310.10">
    <property type="entry name" value="Nucleoid-associated protein YbaB-like domain"/>
    <property type="match status" value="2"/>
</dbReference>
<dbReference type="STRING" id="1814289.SAMN05216410_0315"/>
<organism evidence="1 2">
    <name type="scientific">Sanguibacter gelidistatuariae</name>
    <dbReference type="NCBI Taxonomy" id="1814289"/>
    <lineage>
        <taxon>Bacteria</taxon>
        <taxon>Bacillati</taxon>
        <taxon>Actinomycetota</taxon>
        <taxon>Actinomycetes</taxon>
        <taxon>Micrococcales</taxon>
        <taxon>Sanguibacteraceae</taxon>
        <taxon>Sanguibacter</taxon>
    </lineage>
</organism>
<dbReference type="AlphaFoldDB" id="A0A1G6GQI9"/>
<proteinExistence type="predicted"/>